<dbReference type="InterPro" id="IPR023614">
    <property type="entry name" value="Porin_dom_sf"/>
</dbReference>
<comment type="subcellular location">
    <subcellularLocation>
        <location evidence="1">Cell outer membrane</location>
        <topology evidence="1">Multi-pass membrane protein</topology>
    </subcellularLocation>
</comment>
<evidence type="ECO:0000256" key="6">
    <source>
        <dbReference type="ARBA" id="ARBA00022729"/>
    </source>
</evidence>
<evidence type="ECO:0000259" key="12">
    <source>
        <dbReference type="Pfam" id="PF13609"/>
    </source>
</evidence>
<evidence type="ECO:0000313" key="13">
    <source>
        <dbReference type="EMBL" id="SOY57825.1"/>
    </source>
</evidence>
<dbReference type="PANTHER" id="PTHR34501">
    <property type="entry name" value="PROTEIN YDDL-RELATED"/>
    <property type="match status" value="1"/>
</dbReference>
<evidence type="ECO:0000256" key="3">
    <source>
        <dbReference type="ARBA" id="ARBA00022448"/>
    </source>
</evidence>
<evidence type="ECO:0000313" key="14">
    <source>
        <dbReference type="Proteomes" id="UP000256780"/>
    </source>
</evidence>
<protein>
    <submittedName>
        <fullName evidence="13">Porin gram-negative type</fullName>
    </submittedName>
</protein>
<dbReference type="SUPFAM" id="SSF56935">
    <property type="entry name" value="Porins"/>
    <property type="match status" value="1"/>
</dbReference>
<dbReference type="AlphaFoldDB" id="A0A976A3I4"/>
<keyword evidence="3" id="KW-0813">Transport</keyword>
<gene>
    <name evidence="13" type="ORF">CBM2587_B10196</name>
</gene>
<accession>A0A976A3I4</accession>
<evidence type="ECO:0000256" key="4">
    <source>
        <dbReference type="ARBA" id="ARBA00022452"/>
    </source>
</evidence>
<evidence type="ECO:0000256" key="11">
    <source>
        <dbReference type="SAM" id="SignalP"/>
    </source>
</evidence>
<evidence type="ECO:0000256" key="8">
    <source>
        <dbReference type="ARBA" id="ARBA00023114"/>
    </source>
</evidence>
<reference evidence="13 14" key="1">
    <citation type="submission" date="2018-01" db="EMBL/GenBank/DDBJ databases">
        <authorList>
            <person name="Clerissi C."/>
        </authorList>
    </citation>
    <scope>NUCLEOTIDE SEQUENCE [LARGE SCALE GENOMIC DNA]</scope>
    <source>
        <strain evidence="13">Cupriavidus sp. LMG 19464</strain>
    </source>
</reference>
<dbReference type="OrthoDB" id="8679056at2"/>
<dbReference type="PRINTS" id="PR00184">
    <property type="entry name" value="NEISSPPORIN"/>
</dbReference>
<dbReference type="PANTHER" id="PTHR34501:SF9">
    <property type="entry name" value="MAJOR OUTER MEMBRANE PROTEIN P.IA"/>
    <property type="match status" value="1"/>
</dbReference>
<keyword evidence="10" id="KW-0998">Cell outer membrane</keyword>
<keyword evidence="9" id="KW-0472">Membrane</keyword>
<dbReference type="InterPro" id="IPR033900">
    <property type="entry name" value="Gram_neg_porin_domain"/>
</dbReference>
<sequence>MKFRIIATLVTAAILAAMPLAAAAQSVTLYGVIDTGVEFLNHVGAAGNTVVRQPSLAATVPSRWGLRGTEDLGNGLKGVFVLESGFAPDSGVSNQGARLFGRQAFVGLSGPWGQVGLGRQYTMLFWARLDTDILTSNVYGVGSIDSYIPNTRADNAVSYKGKFGGVTVGATYSLGRDAVNAGPGPAGTNCAGENPADARACREWSAMLMYETDWWGVSAAYDSLRGGPGAFAGLTRSSLKDDRFSLGGYLLLQRTKLGLGLLSRNNQASATPRSDLWFAGVSHDITPAFNLAGEIYYLNYRHSANGAWLGAIRGTYAFSKRTSVYATAGYIDNRGQSALSVSGGSPGGNAAPGGNQAGVMLGIKQIF</sequence>
<dbReference type="Gene3D" id="2.40.160.10">
    <property type="entry name" value="Porin"/>
    <property type="match status" value="1"/>
</dbReference>
<organism evidence="13 14">
    <name type="scientific">Cupriavidus taiwanensis</name>
    <dbReference type="NCBI Taxonomy" id="164546"/>
    <lineage>
        <taxon>Bacteria</taxon>
        <taxon>Pseudomonadati</taxon>
        <taxon>Pseudomonadota</taxon>
        <taxon>Betaproteobacteria</taxon>
        <taxon>Burkholderiales</taxon>
        <taxon>Burkholderiaceae</taxon>
        <taxon>Cupriavidus</taxon>
    </lineage>
</organism>
<dbReference type="GO" id="GO:0015288">
    <property type="term" value="F:porin activity"/>
    <property type="evidence" value="ECO:0007669"/>
    <property type="project" value="UniProtKB-KW"/>
</dbReference>
<dbReference type="CDD" id="cd00342">
    <property type="entry name" value="gram_neg_porins"/>
    <property type="match status" value="1"/>
</dbReference>
<evidence type="ECO:0000256" key="1">
    <source>
        <dbReference type="ARBA" id="ARBA00004571"/>
    </source>
</evidence>
<keyword evidence="8" id="KW-0626">Porin</keyword>
<dbReference type="EMBL" id="OFSQ01000029">
    <property type="protein sequence ID" value="SOY57825.1"/>
    <property type="molecule type" value="Genomic_DNA"/>
</dbReference>
<evidence type="ECO:0000256" key="10">
    <source>
        <dbReference type="ARBA" id="ARBA00023237"/>
    </source>
</evidence>
<feature type="signal peptide" evidence="11">
    <location>
        <begin position="1"/>
        <end position="23"/>
    </location>
</feature>
<dbReference type="GO" id="GO:0046930">
    <property type="term" value="C:pore complex"/>
    <property type="evidence" value="ECO:0007669"/>
    <property type="project" value="UniProtKB-KW"/>
</dbReference>
<comment type="subunit">
    <text evidence="2">Homotrimer.</text>
</comment>
<feature type="domain" description="Porin" evidence="12">
    <location>
        <begin position="12"/>
        <end position="335"/>
    </location>
</feature>
<dbReference type="Pfam" id="PF13609">
    <property type="entry name" value="Porin_4"/>
    <property type="match status" value="1"/>
</dbReference>
<keyword evidence="5" id="KW-0812">Transmembrane</keyword>
<dbReference type="GO" id="GO:0009279">
    <property type="term" value="C:cell outer membrane"/>
    <property type="evidence" value="ECO:0007669"/>
    <property type="project" value="UniProtKB-SubCell"/>
</dbReference>
<dbReference type="InterPro" id="IPR002299">
    <property type="entry name" value="Porin_Neis"/>
</dbReference>
<keyword evidence="6 11" id="KW-0732">Signal</keyword>
<dbReference type="GO" id="GO:0006811">
    <property type="term" value="P:monoatomic ion transport"/>
    <property type="evidence" value="ECO:0007669"/>
    <property type="project" value="UniProtKB-KW"/>
</dbReference>
<evidence type="ECO:0000256" key="2">
    <source>
        <dbReference type="ARBA" id="ARBA00011233"/>
    </source>
</evidence>
<evidence type="ECO:0000256" key="9">
    <source>
        <dbReference type="ARBA" id="ARBA00023136"/>
    </source>
</evidence>
<proteinExistence type="predicted"/>
<evidence type="ECO:0000256" key="5">
    <source>
        <dbReference type="ARBA" id="ARBA00022692"/>
    </source>
</evidence>
<dbReference type="Proteomes" id="UP000256780">
    <property type="component" value="Chromosome CBM2587_b"/>
</dbReference>
<keyword evidence="7" id="KW-0406">Ion transport</keyword>
<evidence type="ECO:0000256" key="7">
    <source>
        <dbReference type="ARBA" id="ARBA00023065"/>
    </source>
</evidence>
<name>A0A976A3I4_9BURK</name>
<dbReference type="RefSeq" id="WP_116357962.1">
    <property type="nucleotide sequence ID" value="NZ_LT976854.1"/>
</dbReference>
<feature type="chain" id="PRO_5036918928" evidence="11">
    <location>
        <begin position="24"/>
        <end position="367"/>
    </location>
</feature>
<comment type="caution">
    <text evidence="13">The sequence shown here is derived from an EMBL/GenBank/DDBJ whole genome shotgun (WGS) entry which is preliminary data.</text>
</comment>
<keyword evidence="4" id="KW-1134">Transmembrane beta strand</keyword>
<dbReference type="InterPro" id="IPR050298">
    <property type="entry name" value="Gram-neg_bact_OMP"/>
</dbReference>